<dbReference type="InterPro" id="IPR056098">
    <property type="entry name" value="Acb2/Tad1_hairpin"/>
</dbReference>
<feature type="domain" description="Acb2/Tad1 hairpin" evidence="2">
    <location>
        <begin position="7"/>
        <end position="86"/>
    </location>
</feature>
<dbReference type="RefSeq" id="WP_354011412.1">
    <property type="nucleotide sequence ID" value="NZ_JBEWTA010000002.1"/>
</dbReference>
<protein>
    <submittedName>
        <fullName evidence="3">Ubiquinone biosynthesis protein COQ9</fullName>
    </submittedName>
</protein>
<comment type="caution">
    <text evidence="3">The sequence shown here is derived from an EMBL/GenBank/DDBJ whole genome shotgun (WGS) entry which is preliminary data.</text>
</comment>
<keyword evidence="4" id="KW-1185">Reference proteome</keyword>
<evidence type="ECO:0000313" key="3">
    <source>
        <dbReference type="EMBL" id="MET4759614.1"/>
    </source>
</evidence>
<evidence type="ECO:0000259" key="2">
    <source>
        <dbReference type="Pfam" id="PF24729"/>
    </source>
</evidence>
<name>A0ABV2SR60_9GAMM</name>
<accession>A0ABV2SR60</accession>
<evidence type="ECO:0000256" key="1">
    <source>
        <dbReference type="ARBA" id="ARBA00022741"/>
    </source>
</evidence>
<reference evidence="3 4" key="1">
    <citation type="submission" date="2024-06" db="EMBL/GenBank/DDBJ databases">
        <title>Genomic Encyclopedia of Type Strains, Phase V (KMG-V): Genome sequencing to study the core and pangenomes of soil and plant-associated prokaryotes.</title>
        <authorList>
            <person name="Whitman W."/>
        </authorList>
    </citation>
    <scope>NUCLEOTIDE SEQUENCE [LARGE SCALE GENOMIC DNA]</scope>
    <source>
        <strain evidence="3 4">NE40</strain>
    </source>
</reference>
<dbReference type="Proteomes" id="UP001549366">
    <property type="component" value="Unassembled WGS sequence"/>
</dbReference>
<dbReference type="EMBL" id="JBEWTB010000003">
    <property type="protein sequence ID" value="MET4759614.1"/>
    <property type="molecule type" value="Genomic_DNA"/>
</dbReference>
<gene>
    <name evidence="3" type="ORF">V5J35_004933</name>
</gene>
<evidence type="ECO:0000313" key="4">
    <source>
        <dbReference type="Proteomes" id="UP001549366"/>
    </source>
</evidence>
<sequence length="91" mass="10474">MKDQHTKIKGYRDLSQKEIDLMNKIKAHAEETQELLNQVGALRESQQRFAPTDGLTEEQIQESRRCLALAKTNLQQGTMWFVRAVALPDSF</sequence>
<proteinExistence type="predicted"/>
<organism evidence="3 4">
    <name type="scientific">Endozoicomonas lisbonensis</name>
    <dbReference type="NCBI Taxonomy" id="3120522"/>
    <lineage>
        <taxon>Bacteria</taxon>
        <taxon>Pseudomonadati</taxon>
        <taxon>Pseudomonadota</taxon>
        <taxon>Gammaproteobacteria</taxon>
        <taxon>Oceanospirillales</taxon>
        <taxon>Endozoicomonadaceae</taxon>
        <taxon>Endozoicomonas</taxon>
    </lineage>
</organism>
<dbReference type="Pfam" id="PF24729">
    <property type="entry name" value="Acb2_Tad1_hairpin"/>
    <property type="match status" value="1"/>
</dbReference>
<keyword evidence="1" id="KW-0547">Nucleotide-binding</keyword>
<keyword evidence="3" id="KW-0830">Ubiquinone</keyword>